<dbReference type="Proteomes" id="UP000182961">
    <property type="component" value="Unassembled WGS sequence"/>
</dbReference>
<organism evidence="2 3">
    <name type="scientific">Flavobacterium succinicans</name>
    <dbReference type="NCBI Taxonomy" id="29536"/>
    <lineage>
        <taxon>Bacteria</taxon>
        <taxon>Pseudomonadati</taxon>
        <taxon>Bacteroidota</taxon>
        <taxon>Flavobacteriia</taxon>
        <taxon>Flavobacteriales</taxon>
        <taxon>Flavobacteriaceae</taxon>
        <taxon>Flavobacterium</taxon>
    </lineage>
</organism>
<dbReference type="EMBL" id="FOUT01000021">
    <property type="protein sequence ID" value="SFN55916.1"/>
    <property type="molecule type" value="Genomic_DNA"/>
</dbReference>
<evidence type="ECO:0000256" key="1">
    <source>
        <dbReference type="SAM" id="Phobius"/>
    </source>
</evidence>
<evidence type="ECO:0000313" key="3">
    <source>
        <dbReference type="Proteomes" id="UP000182961"/>
    </source>
</evidence>
<feature type="transmembrane region" description="Helical" evidence="1">
    <location>
        <begin position="64"/>
        <end position="84"/>
    </location>
</feature>
<keyword evidence="1" id="KW-1133">Transmembrane helix</keyword>
<sequence length="97" mass="11450">MLPTDSEFMTLYICYILLLIYLVRGLIVHKKTFYKVNLAIYIIYFSFMVYIFSDEENFKYGNSLAILFYGGLFLFVHLIIIGITKTAEILIIKRKKT</sequence>
<gene>
    <name evidence="2" type="ORF">SAMN05444143_1214</name>
</gene>
<proteinExistence type="predicted"/>
<evidence type="ECO:0000313" key="2">
    <source>
        <dbReference type="EMBL" id="SFN55916.1"/>
    </source>
</evidence>
<keyword evidence="1" id="KW-0812">Transmembrane</keyword>
<feature type="transmembrane region" description="Helical" evidence="1">
    <location>
        <begin position="6"/>
        <end position="27"/>
    </location>
</feature>
<name>A0A1I5A0H9_9FLAO</name>
<feature type="transmembrane region" description="Helical" evidence="1">
    <location>
        <begin position="34"/>
        <end position="52"/>
    </location>
</feature>
<keyword evidence="3" id="KW-1185">Reference proteome</keyword>
<dbReference type="AlphaFoldDB" id="A0A1I5A0H9"/>
<reference evidence="3" key="1">
    <citation type="submission" date="2016-10" db="EMBL/GenBank/DDBJ databases">
        <authorList>
            <person name="Varghese N."/>
            <person name="Submissions S."/>
        </authorList>
    </citation>
    <scope>NUCLEOTIDE SEQUENCE [LARGE SCALE GENOMIC DNA]</scope>
    <source>
        <strain evidence="3">DSM 4002</strain>
    </source>
</reference>
<accession>A0A1I5A0H9</accession>
<protein>
    <submittedName>
        <fullName evidence="2">Uncharacterized protein</fullName>
    </submittedName>
</protein>
<keyword evidence="1" id="KW-0472">Membrane</keyword>